<dbReference type="AlphaFoldDB" id="A0A9P5TDY3"/>
<feature type="region of interest" description="Disordered" evidence="1">
    <location>
        <begin position="175"/>
        <end position="204"/>
    </location>
</feature>
<reference evidence="3" key="1">
    <citation type="submission" date="2019-10" db="EMBL/GenBank/DDBJ databases">
        <authorList>
            <consortium name="DOE Joint Genome Institute"/>
            <person name="Kuo A."/>
            <person name="Miyauchi S."/>
            <person name="Kiss E."/>
            <person name="Drula E."/>
            <person name="Kohler A."/>
            <person name="Sanchez-Garcia M."/>
            <person name="Andreopoulos B."/>
            <person name="Barry K.W."/>
            <person name="Bonito G."/>
            <person name="Buee M."/>
            <person name="Carver A."/>
            <person name="Chen C."/>
            <person name="Cichocki N."/>
            <person name="Clum A."/>
            <person name="Culley D."/>
            <person name="Crous P.W."/>
            <person name="Fauchery L."/>
            <person name="Girlanda M."/>
            <person name="Hayes R."/>
            <person name="Keri Z."/>
            <person name="LaButti K."/>
            <person name="Lipzen A."/>
            <person name="Lombard V."/>
            <person name="Magnuson J."/>
            <person name="Maillard F."/>
            <person name="Morin E."/>
            <person name="Murat C."/>
            <person name="Nolan M."/>
            <person name="Ohm R."/>
            <person name="Pangilinan J."/>
            <person name="Pereira M."/>
            <person name="Perotto S."/>
            <person name="Peter M."/>
            <person name="Riley R."/>
            <person name="Sitrit Y."/>
            <person name="Stielow B."/>
            <person name="Szollosi G."/>
            <person name="Zifcakova L."/>
            <person name="Stursova M."/>
            <person name="Spatafora J.W."/>
            <person name="Tedersoo L."/>
            <person name="Vaario L.-M."/>
            <person name="Yamada A."/>
            <person name="Yan M."/>
            <person name="Wang P."/>
            <person name="Xu J."/>
            <person name="Bruns T."/>
            <person name="Baldrian P."/>
            <person name="Vilgalys R."/>
            <person name="Henrissat B."/>
            <person name="Grigoriev I.V."/>
            <person name="Hibbett D."/>
            <person name="Nagy L.G."/>
            <person name="Martin F.M."/>
        </authorList>
    </citation>
    <scope>NUCLEOTIDE SEQUENCE</scope>
    <source>
        <strain evidence="3">Prilba</strain>
    </source>
</reference>
<accession>A0A9P5TDY3</accession>
<evidence type="ECO:0000313" key="3">
    <source>
        <dbReference type="EMBL" id="KAF8487219.1"/>
    </source>
</evidence>
<feature type="region of interest" description="Disordered" evidence="1">
    <location>
        <begin position="1"/>
        <end position="27"/>
    </location>
</feature>
<gene>
    <name evidence="3" type="ORF">DFH94DRAFT_704138</name>
    <name evidence="2" type="ORF">DFH94DRAFT_789121</name>
</gene>
<feature type="compositionally biased region" description="Basic residues" evidence="1">
    <location>
        <begin position="59"/>
        <end position="74"/>
    </location>
</feature>
<feature type="region of interest" description="Disordered" evidence="1">
    <location>
        <begin position="52"/>
        <end position="75"/>
    </location>
</feature>
<dbReference type="EMBL" id="WHVB01000001">
    <property type="protein sequence ID" value="KAF8487219.1"/>
    <property type="molecule type" value="Genomic_DNA"/>
</dbReference>
<reference evidence="3" key="2">
    <citation type="journal article" date="2020" name="Nat. Commun.">
        <title>Large-scale genome sequencing of mycorrhizal fungi provides insights into the early evolution of symbiotic traits.</title>
        <authorList>
            <person name="Miyauchi S."/>
            <person name="Kiss E."/>
            <person name="Kuo A."/>
            <person name="Drula E."/>
            <person name="Kohler A."/>
            <person name="Sanchez-Garcia M."/>
            <person name="Morin E."/>
            <person name="Andreopoulos B."/>
            <person name="Barry K.W."/>
            <person name="Bonito G."/>
            <person name="Buee M."/>
            <person name="Carver A."/>
            <person name="Chen C."/>
            <person name="Cichocki N."/>
            <person name="Clum A."/>
            <person name="Culley D."/>
            <person name="Crous P.W."/>
            <person name="Fauchery L."/>
            <person name="Girlanda M."/>
            <person name="Hayes R.D."/>
            <person name="Keri Z."/>
            <person name="LaButti K."/>
            <person name="Lipzen A."/>
            <person name="Lombard V."/>
            <person name="Magnuson J."/>
            <person name="Maillard F."/>
            <person name="Murat C."/>
            <person name="Nolan M."/>
            <person name="Ohm R.A."/>
            <person name="Pangilinan J."/>
            <person name="Pereira M.F."/>
            <person name="Perotto S."/>
            <person name="Peter M."/>
            <person name="Pfister S."/>
            <person name="Riley R."/>
            <person name="Sitrit Y."/>
            <person name="Stielow J.B."/>
            <person name="Szollosi G."/>
            <person name="Zifcakova L."/>
            <person name="Stursova M."/>
            <person name="Spatafora J.W."/>
            <person name="Tedersoo L."/>
            <person name="Vaario L.M."/>
            <person name="Yamada A."/>
            <person name="Yan M."/>
            <person name="Wang P."/>
            <person name="Xu J."/>
            <person name="Bruns T."/>
            <person name="Baldrian P."/>
            <person name="Vilgalys R."/>
            <person name="Dunand C."/>
            <person name="Henrissat B."/>
            <person name="Grigoriev I.V."/>
            <person name="Hibbett D."/>
            <person name="Nagy L.G."/>
            <person name="Martin F.M."/>
        </authorList>
    </citation>
    <scope>NUCLEOTIDE SEQUENCE</scope>
    <source>
        <strain evidence="3">Prilba</strain>
    </source>
</reference>
<sequence length="204" mass="22722">MGSFWLREESGREGENSAETKVGATMPDRNYRDVKKLVFGAYFPKSFISASPKEEKSPLKTRGRTGTRPSKKGHGPLVVMYPELPLLKLKRVQGKESRGIATTLRSRRGHGPPLVLGRACATTQLAQSVEQKCHGLQLIENSNQYKLHVPLLCWTVHTILELLLQSEPDWIGNVSSSHQSGSVAGKPEFLSSRTTSNRTIKWTR</sequence>
<keyword evidence="4" id="KW-1185">Reference proteome</keyword>
<dbReference type="EMBL" id="WHVB01000116">
    <property type="protein sequence ID" value="KAF8461781.1"/>
    <property type="molecule type" value="Genomic_DNA"/>
</dbReference>
<name>A0A9P5TDY3_9AGAM</name>
<proteinExistence type="predicted"/>
<feature type="compositionally biased region" description="Basic and acidic residues" evidence="1">
    <location>
        <begin position="1"/>
        <end position="15"/>
    </location>
</feature>
<comment type="caution">
    <text evidence="3">The sequence shown here is derived from an EMBL/GenBank/DDBJ whole genome shotgun (WGS) entry which is preliminary data.</text>
</comment>
<evidence type="ECO:0000256" key="1">
    <source>
        <dbReference type="SAM" id="MobiDB-lite"/>
    </source>
</evidence>
<evidence type="ECO:0000313" key="2">
    <source>
        <dbReference type="EMBL" id="KAF8461781.1"/>
    </source>
</evidence>
<organism evidence="3 4">
    <name type="scientific">Russula ochroleuca</name>
    <dbReference type="NCBI Taxonomy" id="152965"/>
    <lineage>
        <taxon>Eukaryota</taxon>
        <taxon>Fungi</taxon>
        <taxon>Dikarya</taxon>
        <taxon>Basidiomycota</taxon>
        <taxon>Agaricomycotina</taxon>
        <taxon>Agaricomycetes</taxon>
        <taxon>Russulales</taxon>
        <taxon>Russulaceae</taxon>
        <taxon>Russula</taxon>
    </lineage>
</organism>
<protein>
    <submittedName>
        <fullName evidence="3">Uncharacterized protein</fullName>
    </submittedName>
</protein>
<evidence type="ECO:0000313" key="4">
    <source>
        <dbReference type="Proteomes" id="UP000759537"/>
    </source>
</evidence>
<dbReference type="Proteomes" id="UP000759537">
    <property type="component" value="Unassembled WGS sequence"/>
</dbReference>
<feature type="compositionally biased region" description="Polar residues" evidence="1">
    <location>
        <begin position="191"/>
        <end position="204"/>
    </location>
</feature>